<proteinExistence type="predicted"/>
<sequence>MRLSSWLGGLAATALALTVLPVSAARADTAEPSPPLEIPAARLAEALHCGTDLGDLRDASDKPTVLFVPGTGLKGEENYAWNYMAELEKKGYRSCWVDSPGRGLRDMQESVEYVVHATRVIHEATGRKVDLVGHSQGGLLTAWALRFWPDLPGRVDDMVTLGSPFQGTRLAGPCRPIAEVAGCPASVLQFARDSNWTKALAADGTPMPAGPSYTTVYSYADESVVADGQPPSLPGAHRVGVQDICPGRPWPTHIAMVVDQVSYDLVADAVDHPGPADAARVDRAHCAEPIMPLNSQGAVDALPGLLNYPIELLIHSRPWVTEEPALRAYAQVS</sequence>
<organism evidence="3 4">
    <name type="scientific">Streptomyces venezuelae</name>
    <dbReference type="NCBI Taxonomy" id="54571"/>
    <lineage>
        <taxon>Bacteria</taxon>
        <taxon>Bacillati</taxon>
        <taxon>Actinomycetota</taxon>
        <taxon>Actinomycetes</taxon>
        <taxon>Kitasatosporales</taxon>
        <taxon>Streptomycetaceae</taxon>
        <taxon>Streptomyces</taxon>
    </lineage>
</organism>
<accession>A0A5P2CQD7</accession>
<feature type="domain" description="AB hydrolase-1" evidence="2">
    <location>
        <begin position="65"/>
        <end position="275"/>
    </location>
</feature>
<evidence type="ECO:0000259" key="2">
    <source>
        <dbReference type="Pfam" id="PF12697"/>
    </source>
</evidence>
<dbReference type="Pfam" id="PF12697">
    <property type="entry name" value="Abhydrolase_6"/>
    <property type="match status" value="1"/>
</dbReference>
<dbReference type="GO" id="GO:0003824">
    <property type="term" value="F:catalytic activity"/>
    <property type="evidence" value="ECO:0007669"/>
    <property type="project" value="UniProtKB-ARBA"/>
</dbReference>
<dbReference type="SUPFAM" id="SSF53474">
    <property type="entry name" value="alpha/beta-Hydrolases"/>
    <property type="match status" value="1"/>
</dbReference>
<dbReference type="Gene3D" id="3.40.50.1820">
    <property type="entry name" value="alpha/beta hydrolase"/>
    <property type="match status" value="1"/>
</dbReference>
<dbReference type="EMBL" id="CP029191">
    <property type="protein sequence ID" value="QES45055.1"/>
    <property type="molecule type" value="Genomic_DNA"/>
</dbReference>
<name>A0A5P2CQD7_STRVZ</name>
<feature type="chain" id="PRO_5039145879" description="AB hydrolase-1 domain-containing protein" evidence="1">
    <location>
        <begin position="25"/>
        <end position="333"/>
    </location>
</feature>
<dbReference type="Proteomes" id="UP000324015">
    <property type="component" value="Chromosome"/>
</dbReference>
<evidence type="ECO:0000256" key="1">
    <source>
        <dbReference type="SAM" id="SignalP"/>
    </source>
</evidence>
<evidence type="ECO:0000313" key="4">
    <source>
        <dbReference type="Proteomes" id="UP000324015"/>
    </source>
</evidence>
<dbReference type="PANTHER" id="PTHR37574:SF1">
    <property type="entry name" value="LIPASE B"/>
    <property type="match status" value="1"/>
</dbReference>
<dbReference type="RefSeq" id="WP_150187372.1">
    <property type="nucleotide sequence ID" value="NZ_CP029191.1"/>
</dbReference>
<dbReference type="InterPro" id="IPR053228">
    <property type="entry name" value="Stereospecific_Lipase"/>
</dbReference>
<dbReference type="InterPro" id="IPR029058">
    <property type="entry name" value="AB_hydrolase_fold"/>
</dbReference>
<protein>
    <recommendedName>
        <fullName evidence="2">AB hydrolase-1 domain-containing protein</fullName>
    </recommendedName>
</protein>
<gene>
    <name evidence="3" type="ORF">DEJ49_32290</name>
</gene>
<dbReference type="PANTHER" id="PTHR37574">
    <property type="entry name" value="LIPASE B"/>
    <property type="match status" value="1"/>
</dbReference>
<evidence type="ECO:0000313" key="3">
    <source>
        <dbReference type="EMBL" id="QES45055.1"/>
    </source>
</evidence>
<dbReference type="InterPro" id="IPR000073">
    <property type="entry name" value="AB_hydrolase_1"/>
</dbReference>
<dbReference type="AlphaFoldDB" id="A0A5P2CQD7"/>
<feature type="signal peptide" evidence="1">
    <location>
        <begin position="1"/>
        <end position="24"/>
    </location>
</feature>
<reference evidence="3 4" key="1">
    <citation type="submission" date="2018-05" db="EMBL/GenBank/DDBJ databases">
        <title>Streptomyces venezuelae.</title>
        <authorList>
            <person name="Kim W."/>
            <person name="Lee N."/>
            <person name="Cho B.-K."/>
        </authorList>
    </citation>
    <scope>NUCLEOTIDE SEQUENCE [LARGE SCALE GENOMIC DNA]</scope>
    <source>
        <strain evidence="3 4">ATCC 14585</strain>
    </source>
</reference>
<keyword evidence="1" id="KW-0732">Signal</keyword>